<gene>
    <name evidence="3" type="ORF">SAMN05661093_07022</name>
</gene>
<protein>
    <submittedName>
        <fullName evidence="3">Glucose/arabinose dehydrogenase, beta-propeller fold</fullName>
    </submittedName>
</protein>
<keyword evidence="1" id="KW-0732">Signal</keyword>
<dbReference type="OrthoDB" id="9770043at2"/>
<feature type="signal peptide" evidence="1">
    <location>
        <begin position="1"/>
        <end position="26"/>
    </location>
</feature>
<evidence type="ECO:0000313" key="4">
    <source>
        <dbReference type="Proteomes" id="UP000192674"/>
    </source>
</evidence>
<dbReference type="AlphaFoldDB" id="A0A1Y5Y0S1"/>
<accession>A0A1Y5Y0S1</accession>
<dbReference type="Pfam" id="PF07995">
    <property type="entry name" value="GSDH"/>
    <property type="match status" value="1"/>
</dbReference>
<sequence>MKVHTGLVIAAVALTGLSVSAVPAQAATTVVASQLAVPWGLGFLPDGSALFTERNTAKIRQLRNGTVTDVQTVPGVSAQGEGGLLGLAVSPQFEQNRTVFIYYTTASDNRIARVVLGQAPQPIVTGIPKANIHNGGRLAFGPDGLLYAGTGDAGNTSNAQNRASLAGKILRMTPEGGAAPGNPFNSLVYSLGHRNVQGLTWSTDGRLFSSELGQNTFDELNQITSGANYGWPTCEGRCNNPNFVDPLATWSTSQASPSGIAFYKNSLYMAGLRGQRMWLIPVTSTGVGTPRALYQNQFGRLRTPVAGPDGNLYFTTSNRDGRGSPVAADDRIVRSDGA</sequence>
<dbReference type="Proteomes" id="UP000192674">
    <property type="component" value="Unassembled WGS sequence"/>
</dbReference>
<reference evidence="3 4" key="1">
    <citation type="submission" date="2017-04" db="EMBL/GenBank/DDBJ databases">
        <authorList>
            <person name="Afonso C.L."/>
            <person name="Miller P.J."/>
            <person name="Scott M.A."/>
            <person name="Spackman E."/>
            <person name="Goraichik I."/>
            <person name="Dimitrov K.M."/>
            <person name="Suarez D.L."/>
            <person name="Swayne D.E."/>
        </authorList>
    </citation>
    <scope>NUCLEOTIDE SEQUENCE [LARGE SCALE GENOMIC DNA]</scope>
    <source>
        <strain evidence="3 4">DSM 43828</strain>
    </source>
</reference>
<dbReference type="RefSeq" id="WP_084430947.1">
    <property type="nucleotide sequence ID" value="NZ_FWXV01000007.1"/>
</dbReference>
<organism evidence="3 4">
    <name type="scientific">Kibdelosporangium aridum</name>
    <dbReference type="NCBI Taxonomy" id="2030"/>
    <lineage>
        <taxon>Bacteria</taxon>
        <taxon>Bacillati</taxon>
        <taxon>Actinomycetota</taxon>
        <taxon>Actinomycetes</taxon>
        <taxon>Pseudonocardiales</taxon>
        <taxon>Pseudonocardiaceae</taxon>
        <taxon>Kibdelosporangium</taxon>
    </lineage>
</organism>
<feature type="domain" description="Glucose/Sorbosone dehydrogenase" evidence="2">
    <location>
        <begin position="36"/>
        <end position="322"/>
    </location>
</feature>
<dbReference type="Gene3D" id="2.120.10.30">
    <property type="entry name" value="TolB, C-terminal domain"/>
    <property type="match status" value="1"/>
</dbReference>
<keyword evidence="4" id="KW-1185">Reference proteome</keyword>
<dbReference type="InterPro" id="IPR011042">
    <property type="entry name" value="6-blade_b-propeller_TolB-like"/>
</dbReference>
<dbReference type="InterPro" id="IPR012938">
    <property type="entry name" value="Glc/Sorbosone_DH"/>
</dbReference>
<dbReference type="InterPro" id="IPR011041">
    <property type="entry name" value="Quinoprot_gluc/sorb_DH_b-prop"/>
</dbReference>
<evidence type="ECO:0000313" key="3">
    <source>
        <dbReference type="EMBL" id="SMD21738.1"/>
    </source>
</evidence>
<dbReference type="SUPFAM" id="SSF50952">
    <property type="entry name" value="Soluble quinoprotein glucose dehydrogenase"/>
    <property type="match status" value="1"/>
</dbReference>
<dbReference type="PANTHER" id="PTHR19328:SF13">
    <property type="entry name" value="HIPL1 PROTEIN"/>
    <property type="match status" value="1"/>
</dbReference>
<feature type="chain" id="PRO_5013232449" evidence="1">
    <location>
        <begin position="27"/>
        <end position="338"/>
    </location>
</feature>
<evidence type="ECO:0000259" key="2">
    <source>
        <dbReference type="Pfam" id="PF07995"/>
    </source>
</evidence>
<dbReference type="PANTHER" id="PTHR19328">
    <property type="entry name" value="HEDGEHOG-INTERACTING PROTEIN"/>
    <property type="match status" value="1"/>
</dbReference>
<dbReference type="EMBL" id="FWXV01000007">
    <property type="protein sequence ID" value="SMD21738.1"/>
    <property type="molecule type" value="Genomic_DNA"/>
</dbReference>
<evidence type="ECO:0000256" key="1">
    <source>
        <dbReference type="SAM" id="SignalP"/>
    </source>
</evidence>
<name>A0A1Y5Y0S1_KIBAR</name>
<proteinExistence type="predicted"/>